<feature type="transmembrane region" description="Helical" evidence="1">
    <location>
        <begin position="12"/>
        <end position="30"/>
    </location>
</feature>
<name>A0A0D2DPV5_9EURO</name>
<dbReference type="PANTHER" id="PTHR34502">
    <property type="entry name" value="DUF6594 DOMAIN-CONTAINING PROTEIN-RELATED"/>
    <property type="match status" value="1"/>
</dbReference>
<evidence type="ECO:0000313" key="3">
    <source>
        <dbReference type="EMBL" id="KIW64272.1"/>
    </source>
</evidence>
<dbReference type="Pfam" id="PF20237">
    <property type="entry name" value="DUF6594"/>
    <property type="match status" value="1"/>
</dbReference>
<dbReference type="EMBL" id="KN846961">
    <property type="protein sequence ID" value="KIW64272.1"/>
    <property type="molecule type" value="Genomic_DNA"/>
</dbReference>
<evidence type="ECO:0000313" key="4">
    <source>
        <dbReference type="Proteomes" id="UP000054266"/>
    </source>
</evidence>
<dbReference type="Proteomes" id="UP000054266">
    <property type="component" value="Unassembled WGS sequence"/>
</dbReference>
<dbReference type="PANTHER" id="PTHR34502:SF5">
    <property type="entry name" value="DUF6594 DOMAIN-CONTAINING PROTEIN"/>
    <property type="match status" value="1"/>
</dbReference>
<feature type="transmembrane region" description="Helical" evidence="1">
    <location>
        <begin position="249"/>
        <end position="268"/>
    </location>
</feature>
<dbReference type="AlphaFoldDB" id="A0A0D2DPV5"/>
<dbReference type="STRING" id="5601.A0A0D2DPV5"/>
<keyword evidence="4" id="KW-1185">Reference proteome</keyword>
<feature type="domain" description="DUF6594" evidence="2">
    <location>
        <begin position="10"/>
        <end position="287"/>
    </location>
</feature>
<evidence type="ECO:0000256" key="1">
    <source>
        <dbReference type="SAM" id="Phobius"/>
    </source>
</evidence>
<sequence>MDGTNAMNGYNALAGCIGTYPSLAVFRRFLILNARNLLCMQAEIIHLEHGLRLTIRNDREAVDSVRSRFEYEIEVLKGPHKDQRDGVQWQRTLELRRLLKEYNEALLQFERLCRLAPANEADLSVLRELTEKSDERGESWLRGCEFDTWEDEHFDDLTSLAGHHEDKDALSRFIDNIVRSVYHRHIGHKRHDPISVIETWGSAGRPRTIINYPDKHVTTTIDTLSTILASILPTVAALGIYLINNQMKRMAAIVLSTLLFSTTLTLIARPKRVEVFTASAAFAAVLVVFVGNSDGNGTGSVS</sequence>
<gene>
    <name evidence="3" type="ORF">PV04_09219</name>
</gene>
<keyword evidence="1" id="KW-1133">Transmembrane helix</keyword>
<dbReference type="InterPro" id="IPR046529">
    <property type="entry name" value="DUF6594"/>
</dbReference>
<reference evidence="3 4" key="1">
    <citation type="submission" date="2015-01" db="EMBL/GenBank/DDBJ databases">
        <title>The Genome Sequence of Capronia semiimmersa CBS27337.</title>
        <authorList>
            <consortium name="The Broad Institute Genomics Platform"/>
            <person name="Cuomo C."/>
            <person name="de Hoog S."/>
            <person name="Gorbushina A."/>
            <person name="Stielow B."/>
            <person name="Teixiera M."/>
            <person name="Abouelleil A."/>
            <person name="Chapman S.B."/>
            <person name="Priest M."/>
            <person name="Young S.K."/>
            <person name="Wortman J."/>
            <person name="Nusbaum C."/>
            <person name="Birren B."/>
        </authorList>
    </citation>
    <scope>NUCLEOTIDE SEQUENCE [LARGE SCALE GENOMIC DNA]</scope>
    <source>
        <strain evidence="3 4">CBS 27337</strain>
    </source>
</reference>
<dbReference type="HOGENOM" id="CLU_051118_2_0_1"/>
<keyword evidence="1" id="KW-0812">Transmembrane</keyword>
<feature type="transmembrane region" description="Helical" evidence="1">
    <location>
        <begin position="224"/>
        <end position="243"/>
    </location>
</feature>
<evidence type="ECO:0000259" key="2">
    <source>
        <dbReference type="Pfam" id="PF20237"/>
    </source>
</evidence>
<feature type="transmembrane region" description="Helical" evidence="1">
    <location>
        <begin position="275"/>
        <end position="292"/>
    </location>
</feature>
<protein>
    <recommendedName>
        <fullName evidence="2">DUF6594 domain-containing protein</fullName>
    </recommendedName>
</protein>
<keyword evidence="1" id="KW-0472">Membrane</keyword>
<accession>A0A0D2DPV5</accession>
<organism evidence="3 4">
    <name type="scientific">Phialophora macrospora</name>
    <dbReference type="NCBI Taxonomy" id="1851006"/>
    <lineage>
        <taxon>Eukaryota</taxon>
        <taxon>Fungi</taxon>
        <taxon>Dikarya</taxon>
        <taxon>Ascomycota</taxon>
        <taxon>Pezizomycotina</taxon>
        <taxon>Eurotiomycetes</taxon>
        <taxon>Chaetothyriomycetidae</taxon>
        <taxon>Chaetothyriales</taxon>
        <taxon>Herpotrichiellaceae</taxon>
        <taxon>Phialophora</taxon>
    </lineage>
</organism>
<proteinExistence type="predicted"/>